<evidence type="ECO:0000313" key="2">
    <source>
        <dbReference type="Proteomes" id="UP000799754"/>
    </source>
</evidence>
<dbReference type="EMBL" id="MU006720">
    <property type="protein sequence ID" value="KAF2626526.1"/>
    <property type="molecule type" value="Genomic_DNA"/>
</dbReference>
<organism evidence="1 2">
    <name type="scientific">Macroventuria anomochaeta</name>
    <dbReference type="NCBI Taxonomy" id="301207"/>
    <lineage>
        <taxon>Eukaryota</taxon>
        <taxon>Fungi</taxon>
        <taxon>Dikarya</taxon>
        <taxon>Ascomycota</taxon>
        <taxon>Pezizomycotina</taxon>
        <taxon>Dothideomycetes</taxon>
        <taxon>Pleosporomycetidae</taxon>
        <taxon>Pleosporales</taxon>
        <taxon>Pleosporineae</taxon>
        <taxon>Didymellaceae</taxon>
        <taxon>Macroventuria</taxon>
    </lineage>
</organism>
<gene>
    <name evidence="1" type="ORF">BU25DRAFT_459231</name>
</gene>
<keyword evidence="2" id="KW-1185">Reference proteome</keyword>
<reference evidence="1" key="1">
    <citation type="journal article" date="2020" name="Stud. Mycol.">
        <title>101 Dothideomycetes genomes: a test case for predicting lifestyles and emergence of pathogens.</title>
        <authorList>
            <person name="Haridas S."/>
            <person name="Albert R."/>
            <person name="Binder M."/>
            <person name="Bloem J."/>
            <person name="Labutti K."/>
            <person name="Salamov A."/>
            <person name="Andreopoulos B."/>
            <person name="Baker S."/>
            <person name="Barry K."/>
            <person name="Bills G."/>
            <person name="Bluhm B."/>
            <person name="Cannon C."/>
            <person name="Castanera R."/>
            <person name="Culley D."/>
            <person name="Daum C."/>
            <person name="Ezra D."/>
            <person name="Gonzalez J."/>
            <person name="Henrissat B."/>
            <person name="Kuo A."/>
            <person name="Liang C."/>
            <person name="Lipzen A."/>
            <person name="Lutzoni F."/>
            <person name="Magnuson J."/>
            <person name="Mondo S."/>
            <person name="Nolan M."/>
            <person name="Ohm R."/>
            <person name="Pangilinan J."/>
            <person name="Park H.-J."/>
            <person name="Ramirez L."/>
            <person name="Alfaro M."/>
            <person name="Sun H."/>
            <person name="Tritt A."/>
            <person name="Yoshinaga Y."/>
            <person name="Zwiers L.-H."/>
            <person name="Turgeon B."/>
            <person name="Goodwin S."/>
            <person name="Spatafora J."/>
            <person name="Crous P."/>
            <person name="Grigoriev I."/>
        </authorList>
    </citation>
    <scope>NUCLEOTIDE SEQUENCE</scope>
    <source>
        <strain evidence="1">CBS 525.71</strain>
    </source>
</reference>
<protein>
    <submittedName>
        <fullName evidence="1">Uncharacterized protein</fullName>
    </submittedName>
</protein>
<evidence type="ECO:0000313" key="1">
    <source>
        <dbReference type="EMBL" id="KAF2626526.1"/>
    </source>
</evidence>
<accession>A0ACB6RWW5</accession>
<sequence>MAKTPYKYIPLDSTKEEIRLLYKPKSDAKAGLIKYSLCNVSLQDTPEFTALSYHWGRQSHDRPITINGTRTHITQNLETALHHVDGGIWLIQAVPWFYRLFWLFISGGFPDHTADSEVMSRLITTFYNFGGPVPTTILDLRNRSQHNSEFSLRSFLGLTNIVSCGYARGIDASDDRDRAYTLLGVTTDDAARDIVPDYTLSCHDVYIRTAQVLLRHGHYDIPSLCRGQDRNYSLPSWVPDWSTVMEQP</sequence>
<dbReference type="Proteomes" id="UP000799754">
    <property type="component" value="Unassembled WGS sequence"/>
</dbReference>
<name>A0ACB6RWW5_9PLEO</name>
<proteinExistence type="predicted"/>
<comment type="caution">
    <text evidence="1">The sequence shown here is derived from an EMBL/GenBank/DDBJ whole genome shotgun (WGS) entry which is preliminary data.</text>
</comment>